<dbReference type="PROSITE" id="PS51257">
    <property type="entry name" value="PROKAR_LIPOPROTEIN"/>
    <property type="match status" value="1"/>
</dbReference>
<keyword evidence="4" id="KW-1185">Reference proteome</keyword>
<feature type="chain" id="PRO_5046151388" description="Lipoprotein" evidence="2">
    <location>
        <begin position="18"/>
        <end position="88"/>
    </location>
</feature>
<comment type="caution">
    <text evidence="3">The sequence shown here is derived from an EMBL/GenBank/DDBJ whole genome shotgun (WGS) entry which is preliminary data.</text>
</comment>
<accession>A0ABS7Y4V1</accession>
<evidence type="ECO:0000256" key="2">
    <source>
        <dbReference type="SAM" id="SignalP"/>
    </source>
</evidence>
<feature type="signal peptide" evidence="2">
    <location>
        <begin position="1"/>
        <end position="17"/>
    </location>
</feature>
<name>A0ABS7Y4V1_9BURK</name>
<protein>
    <recommendedName>
        <fullName evidence="5">Lipoprotein</fullName>
    </recommendedName>
</protein>
<gene>
    <name evidence="3" type="ORF">LE190_01930</name>
</gene>
<sequence>MKAFTVGLAMAGMTGMAGMVTGCATVPDNDPSPTMQEVAAGTNTAGTGGHGMTGSRLKRDSTDRMLKAVGAQGARDEMNNAPRPLDSR</sequence>
<evidence type="ECO:0000313" key="3">
    <source>
        <dbReference type="EMBL" id="MCA1854687.1"/>
    </source>
</evidence>
<proteinExistence type="predicted"/>
<feature type="region of interest" description="Disordered" evidence="1">
    <location>
        <begin position="27"/>
        <end position="60"/>
    </location>
</feature>
<dbReference type="RefSeq" id="WP_224948037.1">
    <property type="nucleotide sequence ID" value="NZ_JAHYBX010000001.1"/>
</dbReference>
<keyword evidence="2" id="KW-0732">Signal</keyword>
<dbReference type="Proteomes" id="UP001198602">
    <property type="component" value="Unassembled WGS sequence"/>
</dbReference>
<dbReference type="EMBL" id="JAHYBX010000001">
    <property type="protein sequence ID" value="MCA1854687.1"/>
    <property type="molecule type" value="Genomic_DNA"/>
</dbReference>
<organism evidence="3 4">
    <name type="scientific">Massilia hydrophila</name>
    <dbReference type="NCBI Taxonomy" id="3044279"/>
    <lineage>
        <taxon>Bacteria</taxon>
        <taxon>Pseudomonadati</taxon>
        <taxon>Pseudomonadota</taxon>
        <taxon>Betaproteobacteria</taxon>
        <taxon>Burkholderiales</taxon>
        <taxon>Oxalobacteraceae</taxon>
        <taxon>Telluria group</taxon>
        <taxon>Massilia</taxon>
    </lineage>
</organism>
<evidence type="ECO:0000256" key="1">
    <source>
        <dbReference type="SAM" id="MobiDB-lite"/>
    </source>
</evidence>
<evidence type="ECO:0008006" key="5">
    <source>
        <dbReference type="Google" id="ProtNLM"/>
    </source>
</evidence>
<reference evidence="3 4" key="1">
    <citation type="submission" date="2021-07" db="EMBL/GenBank/DDBJ databases">
        <title>Characterization of Violacein-producing bacteria and related species.</title>
        <authorList>
            <person name="Wilson H.S."/>
            <person name="De Leon M.E."/>
        </authorList>
    </citation>
    <scope>NUCLEOTIDE SEQUENCE [LARGE SCALE GENOMIC DNA]</scope>
    <source>
        <strain evidence="3 4">HSC-2F05</strain>
    </source>
</reference>
<evidence type="ECO:0000313" key="4">
    <source>
        <dbReference type="Proteomes" id="UP001198602"/>
    </source>
</evidence>